<dbReference type="EMBL" id="BMSA01000043">
    <property type="protein sequence ID" value="GGT93649.1"/>
    <property type="molecule type" value="Genomic_DNA"/>
</dbReference>
<dbReference type="AlphaFoldDB" id="A0A918M0Q4"/>
<dbReference type="Proteomes" id="UP000646776">
    <property type="component" value="Unassembled WGS sequence"/>
</dbReference>
<organism evidence="2 3">
    <name type="scientific">Streptomyces phaeofaciens</name>
    <dbReference type="NCBI Taxonomy" id="68254"/>
    <lineage>
        <taxon>Bacteria</taxon>
        <taxon>Bacillati</taxon>
        <taxon>Actinomycetota</taxon>
        <taxon>Actinomycetes</taxon>
        <taxon>Kitasatosporales</taxon>
        <taxon>Streptomycetaceae</taxon>
        <taxon>Streptomyces</taxon>
    </lineage>
</organism>
<comment type="caution">
    <text evidence="2">The sequence shown here is derived from an EMBL/GenBank/DDBJ whole genome shotgun (WGS) entry which is preliminary data.</text>
</comment>
<keyword evidence="3" id="KW-1185">Reference proteome</keyword>
<evidence type="ECO:0000256" key="1">
    <source>
        <dbReference type="SAM" id="MobiDB-lite"/>
    </source>
</evidence>
<sequence length="292" mass="30422">MTDGQDHRITVAAGPVDVLHRLALAVRPLDGRTGRAAGPGLRVGREAAAVPGRRMPPGGVVLPLESHGATGHVLRYGSSGSLPATVAVRVDDPARRWIPRRFSVPLWTLAELAGADADPPTARPVRAEARLLRPWLLPGPAYSVPQGTTGVRLRVTRAGRPLRWPRVEAFGGPAGALVGWAHGDEHGQVLLLVHGMAGVLPSSVPSTYTVALRSLARDPATAPPPDPRDPLADLVAEAVTRSQSPPGGADLDNPLLRGSARPPGYRAGTVDTLATLTVGQVVHAADLPHTTA</sequence>
<evidence type="ECO:0000313" key="2">
    <source>
        <dbReference type="EMBL" id="GGT93649.1"/>
    </source>
</evidence>
<name>A0A918M0Q4_9ACTN</name>
<evidence type="ECO:0000313" key="3">
    <source>
        <dbReference type="Proteomes" id="UP000646776"/>
    </source>
</evidence>
<feature type="region of interest" description="Disordered" evidence="1">
    <location>
        <begin position="239"/>
        <end position="263"/>
    </location>
</feature>
<reference evidence="2" key="2">
    <citation type="submission" date="2020-09" db="EMBL/GenBank/DDBJ databases">
        <authorList>
            <person name="Sun Q."/>
            <person name="Ohkuma M."/>
        </authorList>
    </citation>
    <scope>NUCLEOTIDE SEQUENCE</scope>
    <source>
        <strain evidence="2">JCM 4125</strain>
    </source>
</reference>
<accession>A0A918M0Q4</accession>
<gene>
    <name evidence="2" type="ORF">GCM10010226_84370</name>
</gene>
<dbReference type="RefSeq" id="WP_189717904.1">
    <property type="nucleotide sequence ID" value="NZ_BMSA01000043.1"/>
</dbReference>
<reference evidence="2" key="1">
    <citation type="journal article" date="2014" name="Int. J. Syst. Evol. Microbiol.">
        <title>Complete genome sequence of Corynebacterium casei LMG S-19264T (=DSM 44701T), isolated from a smear-ripened cheese.</title>
        <authorList>
            <consortium name="US DOE Joint Genome Institute (JGI-PGF)"/>
            <person name="Walter F."/>
            <person name="Albersmeier A."/>
            <person name="Kalinowski J."/>
            <person name="Ruckert C."/>
        </authorList>
    </citation>
    <scope>NUCLEOTIDE SEQUENCE</scope>
    <source>
        <strain evidence="2">JCM 4125</strain>
    </source>
</reference>
<proteinExistence type="predicted"/>
<protein>
    <submittedName>
        <fullName evidence="2">Uncharacterized protein</fullName>
    </submittedName>
</protein>